<evidence type="ECO:0000313" key="2">
    <source>
        <dbReference type="Proteomes" id="UP001595748"/>
    </source>
</evidence>
<comment type="caution">
    <text evidence="1">The sequence shown here is derived from an EMBL/GenBank/DDBJ whole genome shotgun (WGS) entry which is preliminary data.</text>
</comment>
<name>A0ABV8AD00_9DEIO</name>
<organism evidence="1 2">
    <name type="scientific">Deinococcus antarcticus</name>
    <dbReference type="NCBI Taxonomy" id="1298767"/>
    <lineage>
        <taxon>Bacteria</taxon>
        <taxon>Thermotogati</taxon>
        <taxon>Deinococcota</taxon>
        <taxon>Deinococci</taxon>
        <taxon>Deinococcales</taxon>
        <taxon>Deinococcaceae</taxon>
        <taxon>Deinococcus</taxon>
    </lineage>
</organism>
<reference evidence="2" key="1">
    <citation type="journal article" date="2019" name="Int. J. Syst. Evol. Microbiol.">
        <title>The Global Catalogue of Microorganisms (GCM) 10K type strain sequencing project: providing services to taxonomists for standard genome sequencing and annotation.</title>
        <authorList>
            <consortium name="The Broad Institute Genomics Platform"/>
            <consortium name="The Broad Institute Genome Sequencing Center for Infectious Disease"/>
            <person name="Wu L."/>
            <person name="Ma J."/>
        </authorList>
    </citation>
    <scope>NUCLEOTIDE SEQUENCE [LARGE SCALE GENOMIC DNA]</scope>
    <source>
        <strain evidence="2">CCTCC AB 2013263</strain>
    </source>
</reference>
<dbReference type="Proteomes" id="UP001595748">
    <property type="component" value="Unassembled WGS sequence"/>
</dbReference>
<sequence length="456" mass="50542">MPKRVSEDAHVKGHDERNFASLIFIPAARRMLDNQLVLERKRIGPDGRQQKITLRGMDSIGVPRGTDNDLLVTLINMYIEAGCPSDGTIVTTAYELLKNSRAGFGGANYANLDSALKRLHTANFELSNAWFEVPKRSVMKATSFSIISGYERIYVTEGVEQDTALASSEKLVITLNDKITQSIQAGYYKPLDMSFYYSLTENAARALYRHLDAQLDALRLAKKVGPYEYTTDLLELAATLGLTSDRTDALRRSVARMVDELVNKSYLTGADYIGKGKKMRLVFRFAEREDAVDPELLQTLVGFGVSMGAATKQLRRLGADTVRGVLKRFREVSPSAVKDQGSYLAKMLMNTEPAPAAPPALPEKKAAVRAATSPLPEQPILGEPDWQGEVEPAQAAEFLFTRFHTERLQAQGLTAEETTALKEKLLRREIPPRIVRDLVMAGLKSGDGTRKIRAFL</sequence>
<evidence type="ECO:0000313" key="1">
    <source>
        <dbReference type="EMBL" id="MFC3862481.1"/>
    </source>
</evidence>
<dbReference type="InterPro" id="IPR018777">
    <property type="entry name" value="Replication_initiator_prot_A"/>
</dbReference>
<dbReference type="EMBL" id="JBHRZF010000195">
    <property type="protein sequence ID" value="MFC3862481.1"/>
    <property type="molecule type" value="Genomic_DNA"/>
</dbReference>
<protein>
    <submittedName>
        <fullName evidence="1">Replication initiator protein A</fullName>
    </submittedName>
</protein>
<keyword evidence="2" id="KW-1185">Reference proteome</keyword>
<gene>
    <name evidence="1" type="ORF">ACFOPQ_17095</name>
</gene>
<dbReference type="RefSeq" id="WP_380080397.1">
    <property type="nucleotide sequence ID" value="NZ_JBHRZF010000195.1"/>
</dbReference>
<accession>A0ABV8AD00</accession>
<dbReference type="Pfam" id="PF10134">
    <property type="entry name" value="RPA"/>
    <property type="match status" value="1"/>
</dbReference>
<proteinExistence type="predicted"/>